<evidence type="ECO:0000256" key="7">
    <source>
        <dbReference type="ARBA" id="ARBA00022679"/>
    </source>
</evidence>
<dbReference type="NCBIfam" id="TIGR00508">
    <property type="entry name" value="bioA"/>
    <property type="match status" value="1"/>
</dbReference>
<evidence type="ECO:0000256" key="9">
    <source>
        <dbReference type="ARBA" id="ARBA00022756"/>
    </source>
</evidence>
<keyword evidence="8 13" id="KW-0949">S-adenosyl-L-methionine</keyword>
<dbReference type="HAMAP" id="MF_00834">
    <property type="entry name" value="BioA"/>
    <property type="match status" value="1"/>
</dbReference>
<keyword evidence="7 13" id="KW-0808">Transferase</keyword>
<dbReference type="Pfam" id="PF00202">
    <property type="entry name" value="Aminotran_3"/>
    <property type="match status" value="1"/>
</dbReference>
<dbReference type="Proteomes" id="UP000318017">
    <property type="component" value="Chromosome"/>
</dbReference>
<dbReference type="PROSITE" id="PS00600">
    <property type="entry name" value="AA_TRANSFER_CLASS_3"/>
    <property type="match status" value="1"/>
</dbReference>
<dbReference type="UniPathway" id="UPA00078">
    <property type="reaction ID" value="UER00160"/>
</dbReference>
<dbReference type="GO" id="GO:0030170">
    <property type="term" value="F:pyridoxal phosphate binding"/>
    <property type="evidence" value="ECO:0007669"/>
    <property type="project" value="UniProtKB-UniRule"/>
</dbReference>
<dbReference type="PANTHER" id="PTHR42684:SF17">
    <property type="entry name" value="ADENOSYLMETHIONINE-8-AMINO-7-OXONONANOATE AMINOTRANSFERASE"/>
    <property type="match status" value="1"/>
</dbReference>
<dbReference type="KEGG" id="ahel:Q31a_63100"/>
<dbReference type="EC" id="2.6.1.62" evidence="13"/>
<dbReference type="GO" id="GO:0005737">
    <property type="term" value="C:cytoplasm"/>
    <property type="evidence" value="ECO:0007669"/>
    <property type="project" value="UniProtKB-SubCell"/>
</dbReference>
<evidence type="ECO:0000313" key="15">
    <source>
        <dbReference type="Proteomes" id="UP000318017"/>
    </source>
</evidence>
<dbReference type="FunFam" id="3.40.640.10:FF:000078">
    <property type="entry name" value="Adenosylmethionine-8-amino-7-oxononanoate aminotransferase"/>
    <property type="match status" value="1"/>
</dbReference>
<evidence type="ECO:0000256" key="6">
    <source>
        <dbReference type="ARBA" id="ARBA00022576"/>
    </source>
</evidence>
<evidence type="ECO:0000256" key="12">
    <source>
        <dbReference type="ARBA" id="ARBA00060970"/>
    </source>
</evidence>
<keyword evidence="5 13" id="KW-0963">Cytoplasm</keyword>
<dbReference type="Gene3D" id="3.40.640.10">
    <property type="entry name" value="Type I PLP-dependent aspartate aminotransferase-like (Major domain)"/>
    <property type="match status" value="1"/>
</dbReference>
<evidence type="ECO:0000256" key="2">
    <source>
        <dbReference type="ARBA" id="ARBA00004496"/>
    </source>
</evidence>
<evidence type="ECO:0000256" key="11">
    <source>
        <dbReference type="ARBA" id="ARBA00048449"/>
    </source>
</evidence>
<protein>
    <recommendedName>
        <fullName evidence="13">Adenosylmethionine-8-amino-7-oxononanoate aminotransferase</fullName>
        <ecNumber evidence="13">2.6.1.62</ecNumber>
    </recommendedName>
    <alternativeName>
        <fullName evidence="13">7,8-diamino-pelargonic acid aminotransferase</fullName>
        <shortName evidence="13">DAPA AT</shortName>
        <shortName evidence="13">DAPA aminotransferase</shortName>
    </alternativeName>
    <alternativeName>
        <fullName evidence="13">7,8-diaminononanoate synthase</fullName>
        <shortName evidence="13">DANS</shortName>
    </alternativeName>
    <alternativeName>
        <fullName evidence="13">Diaminopelargonic acid synthase</fullName>
    </alternativeName>
</protein>
<comment type="cofactor">
    <cofactor evidence="1 13">
        <name>pyridoxal 5'-phosphate</name>
        <dbReference type="ChEBI" id="CHEBI:597326"/>
    </cofactor>
</comment>
<dbReference type="GO" id="GO:0004015">
    <property type="term" value="F:adenosylmethionine-8-amino-7-oxononanoate transaminase activity"/>
    <property type="evidence" value="ECO:0007669"/>
    <property type="project" value="UniProtKB-UniRule"/>
</dbReference>
<feature type="binding site" evidence="13">
    <location>
        <begin position="120"/>
        <end position="121"/>
    </location>
    <ligand>
        <name>pyridoxal 5'-phosphate</name>
        <dbReference type="ChEBI" id="CHEBI:597326"/>
    </ligand>
</feature>
<keyword evidence="15" id="KW-1185">Reference proteome</keyword>
<dbReference type="InterPro" id="IPR015424">
    <property type="entry name" value="PyrdxlP-dep_Trfase"/>
</dbReference>
<accession>A0A518GH52</accession>
<comment type="subcellular location">
    <subcellularLocation>
        <location evidence="2 13">Cytoplasm</location>
    </subcellularLocation>
</comment>
<feature type="binding site" evidence="13">
    <location>
        <position position="420"/>
    </location>
    <ligand>
        <name>substrate</name>
    </ligand>
</feature>
<dbReference type="PANTHER" id="PTHR42684">
    <property type="entry name" value="ADENOSYLMETHIONINE-8-AMINO-7-OXONONANOATE AMINOTRANSFERASE"/>
    <property type="match status" value="1"/>
</dbReference>
<organism evidence="14 15">
    <name type="scientific">Aureliella helgolandensis</name>
    <dbReference type="NCBI Taxonomy" id="2527968"/>
    <lineage>
        <taxon>Bacteria</taxon>
        <taxon>Pseudomonadati</taxon>
        <taxon>Planctomycetota</taxon>
        <taxon>Planctomycetia</taxon>
        <taxon>Pirellulales</taxon>
        <taxon>Pirellulaceae</taxon>
        <taxon>Aureliella</taxon>
    </lineage>
</organism>
<keyword evidence="10 13" id="KW-0663">Pyridoxal phosphate</keyword>
<evidence type="ECO:0000313" key="14">
    <source>
        <dbReference type="EMBL" id="QDV27917.1"/>
    </source>
</evidence>
<dbReference type="InterPro" id="IPR049704">
    <property type="entry name" value="Aminotrans_3_PPA_site"/>
</dbReference>
<evidence type="ECO:0000256" key="5">
    <source>
        <dbReference type="ARBA" id="ARBA00022490"/>
    </source>
</evidence>
<dbReference type="GO" id="GO:0009102">
    <property type="term" value="P:biotin biosynthetic process"/>
    <property type="evidence" value="ECO:0007669"/>
    <property type="project" value="UniProtKB-UniRule"/>
</dbReference>
<feature type="binding site" evidence="13">
    <location>
        <position position="290"/>
    </location>
    <ligand>
        <name>substrate</name>
    </ligand>
</feature>
<comment type="catalytic activity">
    <reaction evidence="11 13">
        <text>(8S)-8-amino-7-oxononanoate + S-adenosyl-L-methionine = S-adenosyl-4-methylsulfanyl-2-oxobutanoate + (7R,8S)-7,8-diammoniononanoate</text>
        <dbReference type="Rhea" id="RHEA:16861"/>
        <dbReference type="ChEBI" id="CHEBI:16490"/>
        <dbReference type="ChEBI" id="CHEBI:59789"/>
        <dbReference type="ChEBI" id="CHEBI:149468"/>
        <dbReference type="ChEBI" id="CHEBI:149469"/>
        <dbReference type="EC" id="2.6.1.62"/>
    </reaction>
</comment>
<dbReference type="InterPro" id="IPR005815">
    <property type="entry name" value="BioA"/>
</dbReference>
<comment type="subunit">
    <text evidence="4 13">Homodimer.</text>
</comment>
<evidence type="ECO:0000256" key="1">
    <source>
        <dbReference type="ARBA" id="ARBA00001933"/>
    </source>
</evidence>
<dbReference type="PIRSF" id="PIRSF000521">
    <property type="entry name" value="Transaminase_4ab_Lys_Orn"/>
    <property type="match status" value="1"/>
</dbReference>
<comment type="function">
    <text evidence="13">Catalyzes the transfer of the alpha-amino group from S-adenosyl-L-methionine (SAM) to 7-keto-8-aminopelargonic acid (KAPA) to form 7,8-diaminopelargonic acid (DAPA). It is the only aminotransferase known to utilize SAM as an amino donor.</text>
</comment>
<dbReference type="AlphaFoldDB" id="A0A518GH52"/>
<dbReference type="Gene3D" id="3.90.1150.10">
    <property type="entry name" value="Aspartate Aminotransferase, domain 1"/>
    <property type="match status" value="1"/>
</dbReference>
<keyword evidence="9 13" id="KW-0093">Biotin biosynthesis</keyword>
<sequence length="456" mass="50610">MSEEEQPRSAIDDRLLVDREHCWHAFTQMAEYEPLLVDRAEGVWLYDHQGRALLDGISSMWCNVHGHRHPKIDAAIRGQLDRVAHVTSLGMSNSTTIELTRRLVEVTPQGLDCIFYSSDGSSAVEVALKMAFQYWRQRAEPEPERSLFLAVGNAYHGDTLGSVSVGGVSRFHAMFDPLLFDVLRGPCPDTYRLPEGVRAEDACQHYLDQYEDLLNRFSGRIAALVVEPLVQGAAGLVMHPAQFLSGLRKLTREHGVLLIADEIAVGMGRTGKLWACEWEQVEPDFLCTGKGLSGGYLPVAATLTTREVWNAFLGDYAESKSFFHGHTFGGNPLGCAASLATLDLFEEEQTLQNVLRQGAYLEECLADLREHRHVGDVRCRGLVAAVELVENQHSQRGYEWSQRRGHLACQAAMERGVWLRPLGNVIVIMPPLCCTAEHIDQIVAAVKFGVSQACGD</sequence>
<comment type="caution">
    <text evidence="13">Lacks conserved residue(s) required for the propagation of feature annotation.</text>
</comment>
<feature type="site" description="Participates in the substrate recognition with KAPA and in a stacking interaction with the adenine ring of SAM" evidence="13">
    <location>
        <position position="26"/>
    </location>
</feature>
<dbReference type="CDD" id="cd00610">
    <property type="entry name" value="OAT_like"/>
    <property type="match status" value="1"/>
</dbReference>
<evidence type="ECO:0000256" key="10">
    <source>
        <dbReference type="ARBA" id="ARBA00022898"/>
    </source>
</evidence>
<name>A0A518GH52_9BACT</name>
<comment type="pathway">
    <text evidence="3 13">Cofactor biosynthesis; biotin biosynthesis; 7,8-diaminononanoate from 8-amino-7-oxononanoate (SAM route): step 1/1.</text>
</comment>
<comment type="similarity">
    <text evidence="12 13">Belongs to the class-III pyridoxal-phosphate-dependent aminotransferase family. BioA subfamily.</text>
</comment>
<feature type="binding site" evidence="13">
    <location>
        <position position="325"/>
    </location>
    <ligand>
        <name>substrate</name>
    </ligand>
</feature>
<evidence type="ECO:0000256" key="13">
    <source>
        <dbReference type="HAMAP-Rule" id="MF_00834"/>
    </source>
</evidence>
<evidence type="ECO:0000256" key="3">
    <source>
        <dbReference type="ARBA" id="ARBA00005063"/>
    </source>
</evidence>
<dbReference type="SUPFAM" id="SSF53383">
    <property type="entry name" value="PLP-dependent transferases"/>
    <property type="match status" value="1"/>
</dbReference>
<feature type="binding site" evidence="13">
    <location>
        <position position="155"/>
    </location>
    <ligand>
        <name>substrate</name>
    </ligand>
</feature>
<feature type="binding site" evidence="13">
    <location>
        <position position="261"/>
    </location>
    <ligand>
        <name>pyridoxal 5'-phosphate</name>
        <dbReference type="ChEBI" id="CHEBI:597326"/>
    </ligand>
</feature>
<dbReference type="InterPro" id="IPR005814">
    <property type="entry name" value="Aminotrans_3"/>
</dbReference>
<dbReference type="RefSeq" id="WP_231690985.1">
    <property type="nucleotide sequence ID" value="NZ_CP036298.1"/>
</dbReference>
<gene>
    <name evidence="14" type="primary">bioK</name>
    <name evidence="13" type="synonym">bioA</name>
    <name evidence="14" type="ORF">Q31a_63100</name>
</gene>
<dbReference type="InterPro" id="IPR015421">
    <property type="entry name" value="PyrdxlP-dep_Trfase_major"/>
</dbReference>
<feature type="modified residue" description="N6-(pyridoxal phosphate)lysine" evidence="13">
    <location>
        <position position="290"/>
    </location>
</feature>
<dbReference type="EMBL" id="CP036298">
    <property type="protein sequence ID" value="QDV27917.1"/>
    <property type="molecule type" value="Genomic_DNA"/>
</dbReference>
<keyword evidence="6 13" id="KW-0032">Aminotransferase</keyword>
<dbReference type="InterPro" id="IPR015422">
    <property type="entry name" value="PyrdxlP-dep_Trfase_small"/>
</dbReference>
<evidence type="ECO:0000256" key="4">
    <source>
        <dbReference type="ARBA" id="ARBA00011738"/>
    </source>
</evidence>
<feature type="binding site" evidence="13">
    <location>
        <begin position="326"/>
        <end position="327"/>
    </location>
    <ligand>
        <name>pyridoxal 5'-phosphate</name>
        <dbReference type="ChEBI" id="CHEBI:597326"/>
    </ligand>
</feature>
<proteinExistence type="inferred from homology"/>
<reference evidence="14 15" key="1">
    <citation type="submission" date="2019-02" db="EMBL/GenBank/DDBJ databases">
        <title>Deep-cultivation of Planctomycetes and their phenomic and genomic characterization uncovers novel biology.</title>
        <authorList>
            <person name="Wiegand S."/>
            <person name="Jogler M."/>
            <person name="Boedeker C."/>
            <person name="Pinto D."/>
            <person name="Vollmers J."/>
            <person name="Rivas-Marin E."/>
            <person name="Kohn T."/>
            <person name="Peeters S.H."/>
            <person name="Heuer A."/>
            <person name="Rast P."/>
            <person name="Oberbeckmann S."/>
            <person name="Bunk B."/>
            <person name="Jeske O."/>
            <person name="Meyerdierks A."/>
            <person name="Storesund J.E."/>
            <person name="Kallscheuer N."/>
            <person name="Luecker S."/>
            <person name="Lage O.M."/>
            <person name="Pohl T."/>
            <person name="Merkel B.J."/>
            <person name="Hornburger P."/>
            <person name="Mueller R.-W."/>
            <person name="Bruemmer F."/>
            <person name="Labrenz M."/>
            <person name="Spormann A.M."/>
            <person name="Op den Camp H."/>
            <person name="Overmann J."/>
            <person name="Amann R."/>
            <person name="Jetten M.S.M."/>
            <person name="Mascher T."/>
            <person name="Medema M.H."/>
            <person name="Devos D.P."/>
            <person name="Kaster A.-K."/>
            <person name="Ovreas L."/>
            <person name="Rohde M."/>
            <person name="Galperin M.Y."/>
            <person name="Jogler C."/>
        </authorList>
    </citation>
    <scope>NUCLEOTIDE SEQUENCE [LARGE SCALE GENOMIC DNA]</scope>
    <source>
        <strain evidence="14 15">Q31a</strain>
    </source>
</reference>
<evidence type="ECO:0000256" key="8">
    <source>
        <dbReference type="ARBA" id="ARBA00022691"/>
    </source>
</evidence>